<dbReference type="Gene3D" id="1.10.390.10">
    <property type="entry name" value="Neutral Protease Domain 2"/>
    <property type="match status" value="1"/>
</dbReference>
<dbReference type="AlphaFoldDB" id="A0A7W9CF27"/>
<feature type="transmembrane region" description="Helical" evidence="1">
    <location>
        <begin position="147"/>
        <end position="169"/>
    </location>
</feature>
<feature type="transmembrane region" description="Helical" evidence="1">
    <location>
        <begin position="18"/>
        <end position="37"/>
    </location>
</feature>
<dbReference type="Pfam" id="PF01433">
    <property type="entry name" value="Peptidase_M1"/>
    <property type="match status" value="1"/>
</dbReference>
<evidence type="ECO:0000313" key="4">
    <source>
        <dbReference type="Proteomes" id="UP000545037"/>
    </source>
</evidence>
<dbReference type="InterPro" id="IPR014782">
    <property type="entry name" value="Peptidase_M1_dom"/>
</dbReference>
<feature type="transmembrane region" description="Helical" evidence="1">
    <location>
        <begin position="57"/>
        <end position="80"/>
    </location>
</feature>
<accession>A0A7W9CF27</accession>
<protein>
    <submittedName>
        <fullName evidence="3">Aminopeptidase N</fullName>
    </submittedName>
</protein>
<dbReference type="PANTHER" id="PTHR43471">
    <property type="entry name" value="ABC TRANSPORTER PERMEASE"/>
    <property type="match status" value="1"/>
</dbReference>
<dbReference type="GO" id="GO:0008237">
    <property type="term" value="F:metallopeptidase activity"/>
    <property type="evidence" value="ECO:0007669"/>
    <property type="project" value="InterPro"/>
</dbReference>
<feature type="transmembrane region" description="Helical" evidence="1">
    <location>
        <begin position="176"/>
        <end position="192"/>
    </location>
</feature>
<feature type="transmembrane region" description="Helical" evidence="1">
    <location>
        <begin position="565"/>
        <end position="587"/>
    </location>
</feature>
<dbReference type="RefSeq" id="WP_183211444.1">
    <property type="nucleotide sequence ID" value="NZ_JACHOR010000001.1"/>
</dbReference>
<keyword evidence="4" id="KW-1185">Reference proteome</keyword>
<feature type="transmembrane region" description="Helical" evidence="1">
    <location>
        <begin position="101"/>
        <end position="127"/>
    </location>
</feature>
<feature type="transmembrane region" description="Helical" evidence="1">
    <location>
        <begin position="357"/>
        <end position="378"/>
    </location>
</feature>
<feature type="transmembrane region" description="Helical" evidence="1">
    <location>
        <begin position="444"/>
        <end position="464"/>
    </location>
</feature>
<organism evidence="3 4">
    <name type="scientific">Brevundimonas variabilis</name>
    <dbReference type="NCBI Taxonomy" id="74312"/>
    <lineage>
        <taxon>Bacteria</taxon>
        <taxon>Pseudomonadati</taxon>
        <taxon>Pseudomonadota</taxon>
        <taxon>Alphaproteobacteria</taxon>
        <taxon>Caulobacterales</taxon>
        <taxon>Caulobacteraceae</taxon>
        <taxon>Brevundimonas</taxon>
    </lineage>
</organism>
<gene>
    <name evidence="3" type="ORF">GGR13_000027</name>
</gene>
<dbReference type="GO" id="GO:0008270">
    <property type="term" value="F:zinc ion binding"/>
    <property type="evidence" value="ECO:0007669"/>
    <property type="project" value="InterPro"/>
</dbReference>
<keyword evidence="3" id="KW-0031">Aminopeptidase</keyword>
<dbReference type="InterPro" id="IPR027268">
    <property type="entry name" value="Peptidase_M4/M1_CTD_sf"/>
</dbReference>
<comment type="caution">
    <text evidence="3">The sequence shown here is derived from an EMBL/GenBank/DDBJ whole genome shotgun (WGS) entry which is preliminary data.</text>
</comment>
<feature type="transmembrane region" description="Helical" evidence="1">
    <location>
        <begin position="408"/>
        <end position="432"/>
    </location>
</feature>
<evidence type="ECO:0000256" key="1">
    <source>
        <dbReference type="SAM" id="Phobius"/>
    </source>
</evidence>
<dbReference type="EMBL" id="JACHOR010000001">
    <property type="protein sequence ID" value="MBB5744455.1"/>
    <property type="molecule type" value="Genomic_DNA"/>
</dbReference>
<dbReference type="GO" id="GO:0004177">
    <property type="term" value="F:aminopeptidase activity"/>
    <property type="evidence" value="ECO:0007669"/>
    <property type="project" value="UniProtKB-KW"/>
</dbReference>
<dbReference type="SUPFAM" id="SSF55486">
    <property type="entry name" value="Metalloproteases ('zincins'), catalytic domain"/>
    <property type="match status" value="1"/>
</dbReference>
<evidence type="ECO:0000259" key="2">
    <source>
        <dbReference type="Pfam" id="PF01433"/>
    </source>
</evidence>
<keyword evidence="1" id="KW-0472">Membrane</keyword>
<feature type="transmembrane region" description="Helical" evidence="1">
    <location>
        <begin position="317"/>
        <end position="342"/>
    </location>
</feature>
<name>A0A7W9CF27_9CAUL</name>
<keyword evidence="3" id="KW-0378">Hydrolase</keyword>
<evidence type="ECO:0000313" key="3">
    <source>
        <dbReference type="EMBL" id="MBB5744455.1"/>
    </source>
</evidence>
<sequence>MFAKVAAFEFRYQLRQPAFWVIAILFGLLGFGLVAAGENISIGGGGNTNLNSPFSLAITHMIMAVFFMLATTAIVANVVARDATSGFGPMIQASQLTKFDYLYGRFLGAFAAVALCFFSVSIGTVLGTLMPWVDRETIGAFRPDHYAFAYLVLGLPAVFLTSAIFFALATVTRSMMATYVGVVAFFIVYLTLTSSLDRPEFRDILAWLEPFGLSAFGEVTRYWTPAERNTLMPAMEGVLLYNRLIWTGVGVLFLAAAYLLYRPATRGAKLRKTEKLRALAEKDAATPVSTGPLPAPSYGLAAGWTQLRKRTGFEMALIFKSPAFAVLMVLGAFNAVGALLFAGEIFGAPTLLVTRSVIQLLSGAFGIVSIIVAIYYAGELVWRDKERRTHEIVDATSTPDWTFLVPKVLGLTLVLVATLVIATLSGIAVQLYKGEVGLELDKYLFWYVLPEAISYALLAILAIFIQAMSPNKFVGWAIMVVYLITTLVLANLGFDHILYRYGSTPAVPLSDMNGRGDFGTAANWLTAYWTAFAVILMVITYGLWRRGTETRFLPRLKRLPRRLMGPAGALAAVSLLAFIGLGGFIFVNTNVWNDYRTRDWNETLQADYEKTLLRFEDTPQPSIVSVKLDLDLDPHTPRLVTRGSYLIENRTGAPLGEMHLRWLDSDLQMTRLDVQGAEMAREWERFDYRIYRFATPMAPGERRTVTFETELTQKGFPNSGATTNLVDNGTFLNNSAFAPQIGMSRDGLLSDRTKRRKFGLPAELRMAKLEDTTAQGKNYIGADWVTADITVTTVADQTPIAPGYKVSDVTTGDRRTARFVTEAPILHFFSVQSAAYEVEQETYKGIDLAVYYQPGHERNVPRMIAALKAGLDYYQPAFGPYQFRQARIIEFPYGQFAQAFANTMPYSENLGFIADFRNPEKIDYVTYVTAHELGHQWWAHQIVGADMQGSTSLSETLAQYSALMVMEKTYGPDNIRRFLKYELDNYLRSRGTERLEELPLYRVENQGYIHYQKGGSVMYLLRDQLGEAAVNTALRSLIAAHAFKGAPYPRSLDLVAALRANAPAEKQALITDLMERITLYDVKVTDTTTRRLPNGKWDVAITVEARKLYADGKGEETESPLNETFDIGLFSAEPGKKAFDETSVMAFQRRQLRSGTQVFRFVTDEKPAFAGVDPYNKWIDRNSDDNVKALD</sequence>
<keyword evidence="1" id="KW-1133">Transmembrane helix</keyword>
<reference evidence="3 4" key="1">
    <citation type="submission" date="2020-08" db="EMBL/GenBank/DDBJ databases">
        <title>Genomic Encyclopedia of Type Strains, Phase IV (KMG-IV): sequencing the most valuable type-strain genomes for metagenomic binning, comparative biology and taxonomic classification.</title>
        <authorList>
            <person name="Goeker M."/>
        </authorList>
    </citation>
    <scope>NUCLEOTIDE SEQUENCE [LARGE SCALE GENOMIC DNA]</scope>
    <source>
        <strain evidence="3 4">DSM 4737</strain>
    </source>
</reference>
<dbReference type="Proteomes" id="UP000545037">
    <property type="component" value="Unassembled WGS sequence"/>
</dbReference>
<feature type="transmembrane region" description="Helical" evidence="1">
    <location>
        <begin position="476"/>
        <end position="501"/>
    </location>
</feature>
<feature type="transmembrane region" description="Helical" evidence="1">
    <location>
        <begin position="521"/>
        <end position="544"/>
    </location>
</feature>
<feature type="transmembrane region" description="Helical" evidence="1">
    <location>
        <begin position="240"/>
        <end position="261"/>
    </location>
</feature>
<keyword evidence="1" id="KW-0812">Transmembrane</keyword>
<feature type="domain" description="Peptidase M1 membrane alanine aminopeptidase" evidence="2">
    <location>
        <begin position="915"/>
        <end position="1060"/>
    </location>
</feature>
<proteinExistence type="predicted"/>
<keyword evidence="3" id="KW-0645">Protease</keyword>